<feature type="compositionally biased region" description="Basic and acidic residues" evidence="1">
    <location>
        <begin position="85"/>
        <end position="95"/>
    </location>
</feature>
<gene>
    <name evidence="2" type="ORF">PHYSODRAFT_300231</name>
</gene>
<dbReference type="KEGG" id="psoj:PHYSODRAFT_300231"/>
<evidence type="ECO:0000313" key="2">
    <source>
        <dbReference type="EMBL" id="EGZ17032.1"/>
    </source>
</evidence>
<dbReference type="GeneID" id="20641833"/>
<keyword evidence="3" id="KW-1185">Reference proteome</keyword>
<dbReference type="EMBL" id="JH159154">
    <property type="protein sequence ID" value="EGZ17032.1"/>
    <property type="molecule type" value="Genomic_DNA"/>
</dbReference>
<feature type="compositionally biased region" description="Basic and acidic residues" evidence="1">
    <location>
        <begin position="113"/>
        <end position="129"/>
    </location>
</feature>
<reference evidence="2 3" key="1">
    <citation type="journal article" date="2006" name="Science">
        <title>Phytophthora genome sequences uncover evolutionary origins and mechanisms of pathogenesis.</title>
        <authorList>
            <person name="Tyler B.M."/>
            <person name="Tripathy S."/>
            <person name="Zhang X."/>
            <person name="Dehal P."/>
            <person name="Jiang R.H."/>
            <person name="Aerts A."/>
            <person name="Arredondo F.D."/>
            <person name="Baxter L."/>
            <person name="Bensasson D."/>
            <person name="Beynon J.L."/>
            <person name="Chapman J."/>
            <person name="Damasceno C.M."/>
            <person name="Dorrance A.E."/>
            <person name="Dou D."/>
            <person name="Dickerman A.W."/>
            <person name="Dubchak I.L."/>
            <person name="Garbelotto M."/>
            <person name="Gijzen M."/>
            <person name="Gordon S.G."/>
            <person name="Govers F."/>
            <person name="Grunwald N.J."/>
            <person name="Huang W."/>
            <person name="Ivors K.L."/>
            <person name="Jones R.W."/>
            <person name="Kamoun S."/>
            <person name="Krampis K."/>
            <person name="Lamour K.H."/>
            <person name="Lee M.K."/>
            <person name="McDonald W.H."/>
            <person name="Medina M."/>
            <person name="Meijer H.J."/>
            <person name="Nordberg E.K."/>
            <person name="Maclean D.J."/>
            <person name="Ospina-Giraldo M.D."/>
            <person name="Morris P.F."/>
            <person name="Phuntumart V."/>
            <person name="Putnam N.H."/>
            <person name="Rash S."/>
            <person name="Rose J.K."/>
            <person name="Sakihama Y."/>
            <person name="Salamov A.A."/>
            <person name="Savidor A."/>
            <person name="Scheuring C.F."/>
            <person name="Smith B.M."/>
            <person name="Sobral B.W."/>
            <person name="Terry A."/>
            <person name="Torto-Alalibo T.A."/>
            <person name="Win J."/>
            <person name="Xu Z."/>
            <person name="Zhang H."/>
            <person name="Grigoriev I.V."/>
            <person name="Rokhsar D.S."/>
            <person name="Boore J.L."/>
        </authorList>
    </citation>
    <scope>NUCLEOTIDE SEQUENCE [LARGE SCALE GENOMIC DNA]</scope>
    <source>
        <strain evidence="2 3">P6497</strain>
    </source>
</reference>
<protein>
    <submittedName>
        <fullName evidence="2">Uncharacterized protein</fullName>
    </submittedName>
</protein>
<dbReference type="InParanoid" id="G4ZFE3"/>
<proteinExistence type="predicted"/>
<dbReference type="RefSeq" id="XP_009526090.1">
    <property type="nucleotide sequence ID" value="XM_009527795.1"/>
</dbReference>
<sequence>MCPLDWANVRGHTKLIKAIEKYQDSLWLPKFVEDLIRGIVRYKIKIFKEPPRKLAKPTAKEAATNDEAKTDPATSAQPAAADTSKSTDKPAESQAKDTPANDSPAKKSLFKRAKSEKADGKLAKEDKPASAKSLV</sequence>
<evidence type="ECO:0000256" key="1">
    <source>
        <dbReference type="SAM" id="MobiDB-lite"/>
    </source>
</evidence>
<evidence type="ECO:0000313" key="3">
    <source>
        <dbReference type="Proteomes" id="UP000002640"/>
    </source>
</evidence>
<dbReference type="Proteomes" id="UP000002640">
    <property type="component" value="Unassembled WGS sequence"/>
</dbReference>
<name>G4ZFE3_PHYSP</name>
<accession>G4ZFE3</accession>
<feature type="region of interest" description="Disordered" evidence="1">
    <location>
        <begin position="53"/>
        <end position="135"/>
    </location>
</feature>
<dbReference type="AlphaFoldDB" id="G4ZFE3"/>
<organism evidence="2 3">
    <name type="scientific">Phytophthora sojae (strain P6497)</name>
    <name type="common">Soybean stem and root rot agent</name>
    <name type="synonym">Phytophthora megasperma f. sp. glycines</name>
    <dbReference type="NCBI Taxonomy" id="1094619"/>
    <lineage>
        <taxon>Eukaryota</taxon>
        <taxon>Sar</taxon>
        <taxon>Stramenopiles</taxon>
        <taxon>Oomycota</taxon>
        <taxon>Peronosporomycetes</taxon>
        <taxon>Peronosporales</taxon>
        <taxon>Peronosporaceae</taxon>
        <taxon>Phytophthora</taxon>
    </lineage>
</organism>